<name>A0A077RCJ2_9BASI</name>
<proteinExistence type="predicted"/>
<feature type="region of interest" description="Disordered" evidence="1">
    <location>
        <begin position="1"/>
        <end position="22"/>
    </location>
</feature>
<dbReference type="AlphaFoldDB" id="A0A077RCJ2"/>
<reference evidence="2" key="1">
    <citation type="journal article" date="2014" name="Genome Biol. Evol.">
        <title>Gene Loss Rather Than Gene Gain Is Associated with a Host Jump from Monocots to Dicots in the Smut Fungus Melanopsichium pennsylvanicum.</title>
        <authorList>
            <person name="Sharma R."/>
            <person name="Mishra B."/>
            <person name="Runge F."/>
            <person name="Thines M."/>
        </authorList>
    </citation>
    <scope>NUCLEOTIDE SEQUENCE</scope>
    <source>
        <strain evidence="2">4</strain>
    </source>
</reference>
<dbReference type="EMBL" id="HG529927">
    <property type="protein sequence ID" value="CDI57127.1"/>
    <property type="molecule type" value="Genomic_DNA"/>
</dbReference>
<evidence type="ECO:0000256" key="1">
    <source>
        <dbReference type="SAM" id="MobiDB-lite"/>
    </source>
</evidence>
<organism evidence="2">
    <name type="scientific">Melanopsichium pennsylvanicum 4</name>
    <dbReference type="NCBI Taxonomy" id="1398559"/>
    <lineage>
        <taxon>Eukaryota</taxon>
        <taxon>Fungi</taxon>
        <taxon>Dikarya</taxon>
        <taxon>Basidiomycota</taxon>
        <taxon>Ustilaginomycotina</taxon>
        <taxon>Ustilaginomycetes</taxon>
        <taxon>Ustilaginales</taxon>
        <taxon>Ustilaginaceae</taxon>
        <taxon>Melanopsichium</taxon>
    </lineage>
</organism>
<protein>
    <recommendedName>
        <fullName evidence="3">Pentapeptide repeat-containing protein</fullName>
    </recommendedName>
</protein>
<sequence length="42" mass="4399">MGPAKGLDDAQTLPGASLSDSNLTPAVLEQSGIYIENHMLNE</sequence>
<evidence type="ECO:0008006" key="3">
    <source>
        <dbReference type="Google" id="ProtNLM"/>
    </source>
</evidence>
<evidence type="ECO:0000313" key="2">
    <source>
        <dbReference type="EMBL" id="CDI57127.1"/>
    </source>
</evidence>
<accession>A0A077RCJ2</accession>